<dbReference type="InterPro" id="IPR000742">
    <property type="entry name" value="EGF"/>
</dbReference>
<evidence type="ECO:0000256" key="1">
    <source>
        <dbReference type="ARBA" id="ARBA00004479"/>
    </source>
</evidence>
<evidence type="ECO:0000256" key="10">
    <source>
        <dbReference type="ARBA" id="ARBA00023157"/>
    </source>
</evidence>
<name>A0AAZ3RFE9_ONCTS</name>
<dbReference type="PROSITE" id="PS51120">
    <property type="entry name" value="LDLRB"/>
    <property type="match status" value="6"/>
</dbReference>
<dbReference type="InterPro" id="IPR009030">
    <property type="entry name" value="Growth_fac_rcpt_cys_sf"/>
</dbReference>
<keyword evidence="12" id="KW-0325">Glycoprotein</keyword>
<keyword evidence="9" id="KW-0472">Membrane</keyword>
<dbReference type="PANTHER" id="PTHR22722:SF5">
    <property type="entry name" value="LOW-DENSITY LIPOPROTEIN RECEPTOR-RELATED PROTEIN 1B"/>
    <property type="match status" value="1"/>
</dbReference>
<evidence type="ECO:0000256" key="2">
    <source>
        <dbReference type="ARBA" id="ARBA00022536"/>
    </source>
</evidence>
<dbReference type="SUPFAM" id="SSF63825">
    <property type="entry name" value="YWTD domain"/>
    <property type="match status" value="2"/>
</dbReference>
<keyword evidence="8" id="KW-1133">Transmembrane helix</keyword>
<evidence type="ECO:0000256" key="5">
    <source>
        <dbReference type="ARBA" id="ARBA00022729"/>
    </source>
</evidence>
<keyword evidence="10 13" id="KW-1015">Disulfide bond</keyword>
<dbReference type="PROSITE" id="PS50026">
    <property type="entry name" value="EGF_3"/>
    <property type="match status" value="1"/>
</dbReference>
<dbReference type="Gene3D" id="1.10.10.10">
    <property type="entry name" value="Winged helix-like DNA-binding domain superfamily/Winged helix DNA-binding domain"/>
    <property type="match status" value="1"/>
</dbReference>
<dbReference type="Gene3D" id="2.10.25.10">
    <property type="entry name" value="Laminin"/>
    <property type="match status" value="2"/>
</dbReference>
<dbReference type="SMART" id="SM00135">
    <property type="entry name" value="LY"/>
    <property type="match status" value="8"/>
</dbReference>
<dbReference type="InterPro" id="IPR000033">
    <property type="entry name" value="LDLR_classB_rpt"/>
</dbReference>
<evidence type="ECO:0000256" key="8">
    <source>
        <dbReference type="ARBA" id="ARBA00022989"/>
    </source>
</evidence>
<dbReference type="InterPro" id="IPR057667">
    <property type="entry name" value="HTH_SB"/>
</dbReference>
<organism evidence="17 18">
    <name type="scientific">Oncorhynchus tshawytscha</name>
    <name type="common">Chinook salmon</name>
    <name type="synonym">Salmo tshawytscha</name>
    <dbReference type="NCBI Taxonomy" id="74940"/>
    <lineage>
        <taxon>Eukaryota</taxon>
        <taxon>Metazoa</taxon>
        <taxon>Chordata</taxon>
        <taxon>Craniata</taxon>
        <taxon>Vertebrata</taxon>
        <taxon>Euteleostomi</taxon>
        <taxon>Actinopterygii</taxon>
        <taxon>Neopterygii</taxon>
        <taxon>Teleostei</taxon>
        <taxon>Protacanthopterygii</taxon>
        <taxon>Salmoniformes</taxon>
        <taxon>Salmonidae</taxon>
        <taxon>Salmoninae</taxon>
        <taxon>Oncorhynchus</taxon>
    </lineage>
</organism>
<feature type="disulfide bond" evidence="13">
    <location>
        <begin position="160"/>
        <end position="170"/>
    </location>
</feature>
<reference evidence="17" key="2">
    <citation type="submission" date="2025-08" db="UniProtKB">
        <authorList>
            <consortium name="Ensembl"/>
        </authorList>
    </citation>
    <scope>IDENTIFICATION</scope>
</reference>
<evidence type="ECO:0000256" key="6">
    <source>
        <dbReference type="ARBA" id="ARBA00022737"/>
    </source>
</evidence>
<evidence type="ECO:0000256" key="4">
    <source>
        <dbReference type="ARBA" id="ARBA00022692"/>
    </source>
</evidence>
<dbReference type="PROSITE" id="PS01187">
    <property type="entry name" value="EGF_CA"/>
    <property type="match status" value="1"/>
</dbReference>
<dbReference type="PANTHER" id="PTHR22722">
    <property type="entry name" value="LOW-DENSITY LIPOPROTEIN RECEPTOR-RELATED PROTEIN 2-RELATED"/>
    <property type="match status" value="1"/>
</dbReference>
<dbReference type="CDD" id="cd00054">
    <property type="entry name" value="EGF_CA"/>
    <property type="match status" value="1"/>
</dbReference>
<feature type="chain" id="PRO_5044286532" description="EGF-like domain-containing protein" evidence="15">
    <location>
        <begin position="21"/>
        <end position="921"/>
    </location>
</feature>
<reference evidence="17" key="3">
    <citation type="submission" date="2025-09" db="UniProtKB">
        <authorList>
            <consortium name="Ensembl"/>
        </authorList>
    </citation>
    <scope>IDENTIFICATION</scope>
</reference>
<evidence type="ECO:0000259" key="16">
    <source>
        <dbReference type="PROSITE" id="PS50026"/>
    </source>
</evidence>
<evidence type="ECO:0000256" key="3">
    <source>
        <dbReference type="ARBA" id="ARBA00022583"/>
    </source>
</evidence>
<feature type="repeat" description="LDL-receptor class B" evidence="14">
    <location>
        <begin position="339"/>
        <end position="382"/>
    </location>
</feature>
<dbReference type="GO" id="GO:0005886">
    <property type="term" value="C:plasma membrane"/>
    <property type="evidence" value="ECO:0007669"/>
    <property type="project" value="TreeGrafter"/>
</dbReference>
<keyword evidence="4" id="KW-0812">Transmembrane</keyword>
<feature type="repeat" description="LDL-receptor class B" evidence="14">
    <location>
        <begin position="664"/>
        <end position="713"/>
    </location>
</feature>
<dbReference type="PROSITE" id="PS50068">
    <property type="entry name" value="LDLRA_2"/>
    <property type="match status" value="2"/>
</dbReference>
<dbReference type="InterPro" id="IPR011042">
    <property type="entry name" value="6-blade_b-propeller_TolB-like"/>
</dbReference>
<dbReference type="Gene3D" id="4.10.400.10">
    <property type="entry name" value="Low-density Lipoprotein Receptor"/>
    <property type="match status" value="2"/>
</dbReference>
<comment type="caution">
    <text evidence="13">Lacks conserved residue(s) required for the propagation of feature annotation.</text>
</comment>
<evidence type="ECO:0000256" key="15">
    <source>
        <dbReference type="SAM" id="SignalP"/>
    </source>
</evidence>
<feature type="signal peptide" evidence="15">
    <location>
        <begin position="1"/>
        <end position="20"/>
    </location>
</feature>
<dbReference type="SUPFAM" id="SSF57184">
    <property type="entry name" value="Growth factor receptor domain"/>
    <property type="match status" value="1"/>
</dbReference>
<dbReference type="Gene3D" id="2.120.10.30">
    <property type="entry name" value="TolB, C-terminal domain"/>
    <property type="match status" value="2"/>
</dbReference>
<keyword evidence="18" id="KW-1185">Reference proteome</keyword>
<dbReference type="GO" id="GO:0005509">
    <property type="term" value="F:calcium ion binding"/>
    <property type="evidence" value="ECO:0007669"/>
    <property type="project" value="InterPro"/>
</dbReference>
<keyword evidence="11" id="KW-0675">Receptor</keyword>
<dbReference type="AlphaFoldDB" id="A0AAZ3RFE9"/>
<dbReference type="InterPro" id="IPR036388">
    <property type="entry name" value="WH-like_DNA-bd_sf"/>
</dbReference>
<dbReference type="SMART" id="SM00192">
    <property type="entry name" value="LDLa"/>
    <property type="match status" value="2"/>
</dbReference>
<keyword evidence="5 15" id="KW-0732">Signal</keyword>
<dbReference type="SMART" id="SM00179">
    <property type="entry name" value="EGF_CA"/>
    <property type="match status" value="1"/>
</dbReference>
<dbReference type="InterPro" id="IPR023415">
    <property type="entry name" value="LDLR_class-A_CS"/>
</dbReference>
<dbReference type="InterPro" id="IPR001881">
    <property type="entry name" value="EGF-like_Ca-bd_dom"/>
</dbReference>
<feature type="domain" description="EGF-like" evidence="16">
    <location>
        <begin position="156"/>
        <end position="195"/>
    </location>
</feature>
<keyword evidence="7" id="KW-0106">Calcium</keyword>
<evidence type="ECO:0000256" key="12">
    <source>
        <dbReference type="ARBA" id="ARBA00023180"/>
    </source>
</evidence>
<dbReference type="InterPro" id="IPR036055">
    <property type="entry name" value="LDL_receptor-like_sf"/>
</dbReference>
<protein>
    <recommendedName>
        <fullName evidence="16">EGF-like domain-containing protein</fullName>
    </recommendedName>
</protein>
<reference evidence="18" key="1">
    <citation type="journal article" date="2018" name="PLoS ONE">
        <title>Chinook salmon (Oncorhynchus tshawytscha) genome and transcriptome.</title>
        <authorList>
            <person name="Christensen K.A."/>
            <person name="Leong J.S."/>
            <person name="Sakhrani D."/>
            <person name="Biagi C.A."/>
            <person name="Minkley D.R."/>
            <person name="Withler R.E."/>
            <person name="Rondeau E.B."/>
            <person name="Koop B.F."/>
            <person name="Devlin R.H."/>
        </authorList>
    </citation>
    <scope>NUCLEOTIDE SEQUENCE [LARGE SCALE GENOMIC DNA]</scope>
</reference>
<dbReference type="Ensembl" id="ENSOTST00005179767.1">
    <property type="protein sequence ID" value="ENSOTSP00005138749.1"/>
    <property type="gene ID" value="ENSOTSG00005002453.2"/>
</dbReference>
<dbReference type="SMART" id="SM00181">
    <property type="entry name" value="EGF"/>
    <property type="match status" value="3"/>
</dbReference>
<dbReference type="PRINTS" id="PR00261">
    <property type="entry name" value="LDLRECEPTOR"/>
</dbReference>
<dbReference type="InterPro" id="IPR000152">
    <property type="entry name" value="EGF-type_Asp/Asn_hydroxyl_site"/>
</dbReference>
<feature type="repeat" description="LDL-receptor class B" evidence="14">
    <location>
        <begin position="575"/>
        <end position="617"/>
    </location>
</feature>
<dbReference type="SUPFAM" id="SSF57424">
    <property type="entry name" value="LDL receptor-like module"/>
    <property type="match status" value="2"/>
</dbReference>
<keyword evidence="3" id="KW-0254">Endocytosis</keyword>
<dbReference type="PROSITE" id="PS01209">
    <property type="entry name" value="LDLRA_1"/>
    <property type="match status" value="1"/>
</dbReference>
<evidence type="ECO:0000256" key="13">
    <source>
        <dbReference type="PROSITE-ProRule" id="PRU00076"/>
    </source>
</evidence>
<feature type="repeat" description="LDL-receptor class B" evidence="14">
    <location>
        <begin position="383"/>
        <end position="426"/>
    </location>
</feature>
<dbReference type="GO" id="GO:0006897">
    <property type="term" value="P:endocytosis"/>
    <property type="evidence" value="ECO:0007669"/>
    <property type="project" value="UniProtKB-KW"/>
</dbReference>
<dbReference type="FunFam" id="4.10.400.10:FF:000148">
    <property type="entry name" value="low-density lipoprotein receptor-related protein 1B"/>
    <property type="match status" value="1"/>
</dbReference>
<evidence type="ECO:0000313" key="18">
    <source>
        <dbReference type="Proteomes" id="UP000694402"/>
    </source>
</evidence>
<dbReference type="GO" id="GO:0005041">
    <property type="term" value="F:low-density lipoprotein particle receptor activity"/>
    <property type="evidence" value="ECO:0007669"/>
    <property type="project" value="TreeGrafter"/>
</dbReference>
<evidence type="ECO:0000256" key="11">
    <source>
        <dbReference type="ARBA" id="ARBA00023170"/>
    </source>
</evidence>
<dbReference type="FunFam" id="2.10.25.10:FF:000009">
    <property type="entry name" value="Low-density lipoprotein receptor isoform 1"/>
    <property type="match status" value="1"/>
</dbReference>
<dbReference type="Pfam" id="PF14670">
    <property type="entry name" value="FXa_inhibition"/>
    <property type="match status" value="1"/>
</dbReference>
<dbReference type="InterPro" id="IPR009057">
    <property type="entry name" value="Homeodomain-like_sf"/>
</dbReference>
<dbReference type="GO" id="GO:0043235">
    <property type="term" value="C:receptor complex"/>
    <property type="evidence" value="ECO:0007669"/>
    <property type="project" value="TreeGrafter"/>
</dbReference>
<dbReference type="Pfam" id="PF00057">
    <property type="entry name" value="Ldl_recept_a"/>
    <property type="match status" value="2"/>
</dbReference>
<accession>A0AAZ3RFE9</accession>
<dbReference type="InterPro" id="IPR051221">
    <property type="entry name" value="LDLR-related"/>
</dbReference>
<evidence type="ECO:0000256" key="7">
    <source>
        <dbReference type="ARBA" id="ARBA00022837"/>
    </source>
</evidence>
<dbReference type="PROSITE" id="PS01186">
    <property type="entry name" value="EGF_2"/>
    <property type="match status" value="1"/>
</dbReference>
<evidence type="ECO:0000256" key="14">
    <source>
        <dbReference type="PROSITE-ProRule" id="PRU00461"/>
    </source>
</evidence>
<dbReference type="FunFam" id="2.120.10.30:FF:000241">
    <property type="entry name" value="Low-density lipoprotein receptor-related protein 6"/>
    <property type="match status" value="2"/>
</dbReference>
<comment type="subcellular location">
    <subcellularLocation>
        <location evidence="1">Membrane</location>
        <topology evidence="1">Single-pass type I membrane protein</topology>
    </subcellularLocation>
</comment>
<dbReference type="Proteomes" id="UP000694402">
    <property type="component" value="Unassembled WGS sequence"/>
</dbReference>
<dbReference type="Pfam" id="PF00058">
    <property type="entry name" value="Ldl_recept_b"/>
    <property type="match status" value="2"/>
</dbReference>
<dbReference type="PROSITE" id="PS00010">
    <property type="entry name" value="ASX_HYDROXYL"/>
    <property type="match status" value="1"/>
</dbReference>
<dbReference type="InterPro" id="IPR018097">
    <property type="entry name" value="EGF_Ca-bd_CS"/>
</dbReference>
<feature type="repeat" description="LDL-receptor class B" evidence="14">
    <location>
        <begin position="714"/>
        <end position="757"/>
    </location>
</feature>
<evidence type="ECO:0000256" key="9">
    <source>
        <dbReference type="ARBA" id="ARBA00023136"/>
    </source>
</evidence>
<dbReference type="CDD" id="cd00112">
    <property type="entry name" value="LDLa"/>
    <property type="match status" value="2"/>
</dbReference>
<evidence type="ECO:0000313" key="17">
    <source>
        <dbReference type="Ensembl" id="ENSOTSP00005138749.1"/>
    </source>
</evidence>
<keyword evidence="2 13" id="KW-0245">EGF-like domain</keyword>
<proteinExistence type="predicted"/>
<dbReference type="Pfam" id="PF25787">
    <property type="entry name" value="HTH_SB"/>
    <property type="match status" value="1"/>
</dbReference>
<feature type="repeat" description="LDL-receptor class B" evidence="14">
    <location>
        <begin position="618"/>
        <end position="663"/>
    </location>
</feature>
<gene>
    <name evidence="17" type="primary">lrp1bb</name>
</gene>
<keyword evidence="6" id="KW-0677">Repeat</keyword>
<dbReference type="InterPro" id="IPR002172">
    <property type="entry name" value="LDrepeatLR_classA_rpt"/>
</dbReference>
<sequence>MSTFLIAFFTISGLFSCVKTLTDVDAEQEPILCDVGEFHCYDEVTCIPEGWLCDGEPDCPDASDETSDRCTGDVVVRCPLNHIQCIGTRKCIHFNKLCNGAIDCEDGFDEGVHCRELLSACHELRCRYGCVMTRNGTFCFCADGFEVSEDGTSCRDHDECAVYGACSQTCLNTYGSYRCSCTEGYILQNDRTSCTAKQDPGDSPPALLIVRSDHIATTRLNGSNLQTLRLLDKYGSLSLDYYYQEEEVCWLLSSDSTGRLRCAKMKNLNGFTMEKDIKTVQSLQNVEHMTIDWLTGNFYFVDRVSDRIFVCNRVGDTCVTIIDLDLTNPKGIAVDPLMGMLFFTDYGNVAKVERCHMDGTNRTRLVDYKTEQPTAVALDLVKKLVYWADSYLDYIEVVDYNGKNRHAVIQRSQVSYIHGLAVFENYLYATHSDPSIGNTMDIFKIHRFNTTEPRTLTSLGSSRGAIRVYHRLSQPKVRSHACETDLYGKPGGCSHICLLSGSYKSRTCRCRTGFSMGSDGQYCKKPKNDLFLFYGKGRPGVIRGLDMNVKSSDEHMVPIEDLVNPRAIDYHTESGQIYFADTTSFLIGRQKIDGNSRETVLKDDLDNVEGISVDWIANNLYWTNDGYRKTISVARLERASQTRKTLLEGDMSHPRAIVVDPLNSWMYWTDWEEDEVNDSIGRIEKAWMDGSNRRIFVTSNMLWPNGLTLDHGTSTMYWCDAYYDHIEKIHLNGTGRQVVYNGKQLNHPFGISHYRNSIFWTEYMNASVFQLDLTSGDVTLLRSERPPLFGLRVYDGQSQQGPTVDSACKSKNQAMRSKELSVELRDRIVSRLRSGEGYQNISAASKVPKNTVASIILKWKKFWPTKTLPRAGHPAKLSNQGRRALVREVTKNPMVTLTELSVCKLPTSTVCKSNISVLNFF</sequence>
<dbReference type="SUPFAM" id="SSF46689">
    <property type="entry name" value="Homeodomain-like"/>
    <property type="match status" value="1"/>
</dbReference>
<dbReference type="GeneTree" id="ENSGT00940000157521"/>